<dbReference type="EMBL" id="CP020919">
    <property type="protein sequence ID" value="AWG27013.1"/>
    <property type="molecule type" value="Genomic_DNA"/>
</dbReference>
<dbReference type="KEGG" id="fki:FK004_18130"/>
<gene>
    <name evidence="1" type="ORF">FK004_18130</name>
</gene>
<sequence>MTLDFHSIKDKKYLFRLEDSQIALLSEIFQIFRLRSGLYIDPYGDVKLSLELQRLLLQIIDEYVAATDLNANKEKTSAILEFKGLIRYFTAKKTDLLIVGD</sequence>
<keyword evidence="2" id="KW-1185">Reference proteome</keyword>
<dbReference type="Proteomes" id="UP000244677">
    <property type="component" value="Chromosome"/>
</dbReference>
<reference evidence="1 2" key="1">
    <citation type="submission" date="2017-04" db="EMBL/GenBank/DDBJ databases">
        <title>Complete genome sequence of Flavobacterium kingsejong AJ004.</title>
        <authorList>
            <person name="Lee P.C."/>
        </authorList>
    </citation>
    <scope>NUCLEOTIDE SEQUENCE [LARGE SCALE GENOMIC DNA]</scope>
    <source>
        <strain evidence="1 2">AJ004</strain>
    </source>
</reference>
<name>A0A2S1LTD2_9FLAO</name>
<evidence type="ECO:0000313" key="2">
    <source>
        <dbReference type="Proteomes" id="UP000244677"/>
    </source>
</evidence>
<dbReference type="OrthoDB" id="768359at2"/>
<accession>A0A2S1LTD2</accession>
<dbReference type="RefSeq" id="WP_108738506.1">
    <property type="nucleotide sequence ID" value="NZ_CP020919.1"/>
</dbReference>
<protein>
    <submittedName>
        <fullName evidence="1">Uncharacterized protein</fullName>
    </submittedName>
</protein>
<organism evidence="1 2">
    <name type="scientific">Flavobacterium kingsejongi</name>
    <dbReference type="NCBI Taxonomy" id="1678728"/>
    <lineage>
        <taxon>Bacteria</taxon>
        <taxon>Pseudomonadati</taxon>
        <taxon>Bacteroidota</taxon>
        <taxon>Flavobacteriia</taxon>
        <taxon>Flavobacteriales</taxon>
        <taxon>Flavobacteriaceae</taxon>
        <taxon>Flavobacterium</taxon>
    </lineage>
</organism>
<evidence type="ECO:0000313" key="1">
    <source>
        <dbReference type="EMBL" id="AWG27013.1"/>
    </source>
</evidence>
<dbReference type="AlphaFoldDB" id="A0A2S1LTD2"/>
<proteinExistence type="predicted"/>